<dbReference type="OrthoDB" id="2077914at2"/>
<sequence length="449" mass="51409">MSNFLMGRELLQNELNEDLSEGWEGIISTGFITVGKQVKCRRCGSDRLQDRQSNPCSCGENCFYCIHCLEMGKIKKCSLLYYLPEKNRFFPIKEPILTWQGRLSEQQAFASKEIETTIKAAETRLIWAVAGAGKTEMLFSGIELAIRQGKRVCIASPRTDVCLELAPRLKSAFQNVAQITLYGDMEAPYRYTQLVIATTHQLMRFREAFDVLIIDEIDAFPFDTDRGLQFAAQKAKKPIGTLIYLSATPNKTMRQDITQKKLAASILPARYHGFALPEPKAIWTGNWRKAIIKRQKKAFVYKEIKRLLQAQRRFLLFMPDIELMVELTSHLEEIFPQCSFTSVSSEDKKRKEKVQQMRDGVYQFILTTTILERGVTFRDIDVIVLGAEDRTFTEAALIQIAGRAGRHRDFPNGEVLFLHYGQTKALKNAISQIKKMNRLARERGLLIKK</sequence>
<dbReference type="InterPro" id="IPR014001">
    <property type="entry name" value="Helicase_ATP-bd"/>
</dbReference>
<evidence type="ECO:0000313" key="6">
    <source>
        <dbReference type="EMBL" id="SIN96868.1"/>
    </source>
</evidence>
<reference evidence="7" key="1">
    <citation type="submission" date="2016-11" db="EMBL/GenBank/DDBJ databases">
        <authorList>
            <person name="Varghese N."/>
            <person name="Submissions S."/>
        </authorList>
    </citation>
    <scope>NUCLEOTIDE SEQUENCE [LARGE SCALE GENOMIC DNA]</scope>
    <source>
        <strain evidence="7">313</strain>
    </source>
</reference>
<accession>A0A1N6FNP2</accession>
<dbReference type="AlphaFoldDB" id="A0A1N6FNP2"/>
<protein>
    <submittedName>
        <fullName evidence="6">Competence protein ComFA</fullName>
    </submittedName>
</protein>
<dbReference type="GO" id="GO:0005524">
    <property type="term" value="F:ATP binding"/>
    <property type="evidence" value="ECO:0007669"/>
    <property type="project" value="UniProtKB-KW"/>
</dbReference>
<name>A0A1N6FNP2_9LACT</name>
<dbReference type="eggNOG" id="COG4098">
    <property type="taxonomic scope" value="Bacteria"/>
</dbReference>
<evidence type="ECO:0000259" key="5">
    <source>
        <dbReference type="PROSITE" id="PS51194"/>
    </source>
</evidence>
<dbReference type="SMART" id="SM00490">
    <property type="entry name" value="HELICc"/>
    <property type="match status" value="1"/>
</dbReference>
<feature type="domain" description="Helicase ATP-binding" evidence="4">
    <location>
        <begin position="115"/>
        <end position="267"/>
    </location>
</feature>
<dbReference type="Pfam" id="PF04851">
    <property type="entry name" value="ResIII"/>
    <property type="match status" value="1"/>
</dbReference>
<dbReference type="SUPFAM" id="SSF52540">
    <property type="entry name" value="P-loop containing nucleoside triphosphate hydrolases"/>
    <property type="match status" value="1"/>
</dbReference>
<evidence type="ECO:0000313" key="7">
    <source>
        <dbReference type="Proteomes" id="UP000184758"/>
    </source>
</evidence>
<evidence type="ECO:0000259" key="4">
    <source>
        <dbReference type="PROSITE" id="PS51192"/>
    </source>
</evidence>
<dbReference type="InterPro" id="IPR001650">
    <property type="entry name" value="Helicase_C-like"/>
</dbReference>
<dbReference type="STRING" id="28230.SAMN05878443_0729"/>
<dbReference type="GO" id="GO:0043138">
    <property type="term" value="F:3'-5' DNA helicase activity"/>
    <property type="evidence" value="ECO:0007669"/>
    <property type="project" value="TreeGrafter"/>
</dbReference>
<keyword evidence="2" id="KW-0067">ATP-binding</keyword>
<evidence type="ECO:0000256" key="2">
    <source>
        <dbReference type="ARBA" id="ARBA00022840"/>
    </source>
</evidence>
<dbReference type="Gene3D" id="3.40.50.300">
    <property type="entry name" value="P-loop containing nucleotide triphosphate hydrolases"/>
    <property type="match status" value="2"/>
</dbReference>
<dbReference type="CDD" id="cd17925">
    <property type="entry name" value="DEXDc_ComFA"/>
    <property type="match status" value="1"/>
</dbReference>
<gene>
    <name evidence="6" type="ORF">SAMN05878443_0729</name>
</gene>
<keyword evidence="3" id="KW-0238">DNA-binding</keyword>
<feature type="domain" description="Helicase C-terminal" evidence="5">
    <location>
        <begin position="303"/>
        <end position="449"/>
    </location>
</feature>
<dbReference type="InterPro" id="IPR006935">
    <property type="entry name" value="Helicase/UvrB_N"/>
</dbReference>
<organism evidence="6 7">
    <name type="scientific">Carnobacterium alterfunditum</name>
    <dbReference type="NCBI Taxonomy" id="28230"/>
    <lineage>
        <taxon>Bacteria</taxon>
        <taxon>Bacillati</taxon>
        <taxon>Bacillota</taxon>
        <taxon>Bacilli</taxon>
        <taxon>Lactobacillales</taxon>
        <taxon>Carnobacteriaceae</taxon>
        <taxon>Carnobacterium</taxon>
    </lineage>
</organism>
<dbReference type="PROSITE" id="PS51194">
    <property type="entry name" value="HELICASE_CTER"/>
    <property type="match status" value="1"/>
</dbReference>
<dbReference type="PROSITE" id="PS51192">
    <property type="entry name" value="HELICASE_ATP_BIND_1"/>
    <property type="match status" value="1"/>
</dbReference>
<dbReference type="GO" id="GO:0006302">
    <property type="term" value="P:double-strand break repair"/>
    <property type="evidence" value="ECO:0007669"/>
    <property type="project" value="TreeGrafter"/>
</dbReference>
<dbReference type="SMART" id="SM00487">
    <property type="entry name" value="DEXDc"/>
    <property type="match status" value="1"/>
</dbReference>
<dbReference type="GO" id="GO:0006270">
    <property type="term" value="P:DNA replication initiation"/>
    <property type="evidence" value="ECO:0007669"/>
    <property type="project" value="TreeGrafter"/>
</dbReference>
<keyword evidence="1" id="KW-0547">Nucleotide-binding</keyword>
<dbReference type="EMBL" id="FSRN01000001">
    <property type="protein sequence ID" value="SIN96868.1"/>
    <property type="molecule type" value="Genomic_DNA"/>
</dbReference>
<keyword evidence="7" id="KW-1185">Reference proteome</keyword>
<dbReference type="GO" id="GO:0003677">
    <property type="term" value="F:DNA binding"/>
    <property type="evidence" value="ECO:0007669"/>
    <property type="project" value="UniProtKB-KW"/>
</dbReference>
<dbReference type="PANTHER" id="PTHR30580:SF1">
    <property type="entry name" value="COMF OPERON PROTEIN 1"/>
    <property type="match status" value="1"/>
</dbReference>
<proteinExistence type="predicted"/>
<dbReference type="Proteomes" id="UP000184758">
    <property type="component" value="Unassembled WGS sequence"/>
</dbReference>
<evidence type="ECO:0000256" key="3">
    <source>
        <dbReference type="ARBA" id="ARBA00023125"/>
    </source>
</evidence>
<dbReference type="InterPro" id="IPR027417">
    <property type="entry name" value="P-loop_NTPase"/>
</dbReference>
<dbReference type="Pfam" id="PF00271">
    <property type="entry name" value="Helicase_C"/>
    <property type="match status" value="1"/>
</dbReference>
<dbReference type="PANTHER" id="PTHR30580">
    <property type="entry name" value="PRIMOSOMAL PROTEIN N"/>
    <property type="match status" value="1"/>
</dbReference>
<evidence type="ECO:0000256" key="1">
    <source>
        <dbReference type="ARBA" id="ARBA00022741"/>
    </source>
</evidence>
<dbReference type="GO" id="GO:0016787">
    <property type="term" value="F:hydrolase activity"/>
    <property type="evidence" value="ECO:0007669"/>
    <property type="project" value="InterPro"/>
</dbReference>
<dbReference type="GO" id="GO:0006310">
    <property type="term" value="P:DNA recombination"/>
    <property type="evidence" value="ECO:0007669"/>
    <property type="project" value="TreeGrafter"/>
</dbReference>